<proteinExistence type="predicted"/>
<dbReference type="PATRIC" id="fig|324602.8.peg.2468"/>
<dbReference type="InParanoid" id="A9WFP2"/>
<dbReference type="eggNOG" id="ENOG503374C">
    <property type="taxonomic scope" value="Bacteria"/>
</dbReference>
<protein>
    <submittedName>
        <fullName evidence="1">Uncharacterized protein</fullName>
    </submittedName>
</protein>
<accession>A9WFP2</accession>
<dbReference type="EMBL" id="CP000909">
    <property type="protein sequence ID" value="ABY35392.1"/>
    <property type="molecule type" value="Genomic_DNA"/>
</dbReference>
<dbReference type="EnsemblBacteria" id="ABY35392">
    <property type="protein sequence ID" value="ABY35392"/>
    <property type="gene ID" value="Caur_2181"/>
</dbReference>
<dbReference type="RefSeq" id="WP_012258046.1">
    <property type="nucleotide sequence ID" value="NC_010175.1"/>
</dbReference>
<keyword evidence="2" id="KW-1185">Reference proteome</keyword>
<dbReference type="Proteomes" id="UP000002008">
    <property type="component" value="Chromosome"/>
</dbReference>
<dbReference type="KEGG" id="cau:Caur_2181"/>
<name>A9WFP2_CHLAA</name>
<dbReference type="HOGENOM" id="CLU_173848_0_0_0"/>
<evidence type="ECO:0000313" key="2">
    <source>
        <dbReference type="Proteomes" id="UP000002008"/>
    </source>
</evidence>
<dbReference type="AlphaFoldDB" id="A9WFP2"/>
<evidence type="ECO:0000313" key="1">
    <source>
        <dbReference type="EMBL" id="ABY35392.1"/>
    </source>
</evidence>
<sequence>MQWLRRLFGGRSEEAPFMLLHVRCQRCGAVVQVRINLYNDLSAEYDDREEISGYWIRKEMMDDRCFRLMTAELRFDRQRRLLSQDIVGGQVITAEEYAAARRASNERMSNSSS</sequence>
<reference evidence="2" key="1">
    <citation type="journal article" date="2011" name="BMC Genomics">
        <title>Complete genome sequence of the filamentous anoxygenic phototrophic bacterium Chloroflexus aurantiacus.</title>
        <authorList>
            <person name="Tang K.H."/>
            <person name="Barry K."/>
            <person name="Chertkov O."/>
            <person name="Dalin E."/>
            <person name="Han C.S."/>
            <person name="Hauser L.J."/>
            <person name="Honchak B.M."/>
            <person name="Karbach L.E."/>
            <person name="Land M.L."/>
            <person name="Lapidus A."/>
            <person name="Larimer F.W."/>
            <person name="Mikhailova N."/>
            <person name="Pitluck S."/>
            <person name="Pierson B.K."/>
            <person name="Blankenship R.E."/>
        </authorList>
    </citation>
    <scope>NUCLEOTIDE SEQUENCE [LARGE SCALE GENOMIC DNA]</scope>
    <source>
        <strain evidence="2">ATCC 29366 / DSM 635 / J-10-fl</strain>
    </source>
</reference>
<gene>
    <name evidence="1" type="ordered locus">Caur_2181</name>
</gene>
<organism evidence="1 2">
    <name type="scientific">Chloroflexus aurantiacus (strain ATCC 29366 / DSM 635 / J-10-fl)</name>
    <dbReference type="NCBI Taxonomy" id="324602"/>
    <lineage>
        <taxon>Bacteria</taxon>
        <taxon>Bacillati</taxon>
        <taxon>Chloroflexota</taxon>
        <taxon>Chloroflexia</taxon>
        <taxon>Chloroflexales</taxon>
        <taxon>Chloroflexineae</taxon>
        <taxon>Chloroflexaceae</taxon>
        <taxon>Chloroflexus</taxon>
    </lineage>
</organism>